<name>A0A844F3H3_CLOSV</name>
<dbReference type="EMBL" id="VUMB01000016">
    <property type="protein sequence ID" value="MSS40522.1"/>
    <property type="molecule type" value="Genomic_DNA"/>
</dbReference>
<evidence type="ECO:0000313" key="2">
    <source>
        <dbReference type="Proteomes" id="UP000462363"/>
    </source>
</evidence>
<gene>
    <name evidence="1" type="ORF">FYJ37_09175</name>
</gene>
<dbReference type="GeneID" id="62694342"/>
<dbReference type="AlphaFoldDB" id="A0A844F3H3"/>
<dbReference type="Gene3D" id="3.40.50.720">
    <property type="entry name" value="NAD(P)-binding Rossmann-like Domain"/>
    <property type="match status" value="1"/>
</dbReference>
<dbReference type="Proteomes" id="UP000462363">
    <property type="component" value="Unassembled WGS sequence"/>
</dbReference>
<accession>A0A844F3H3</accession>
<protein>
    <submittedName>
        <fullName evidence="1">Uncharacterized protein</fullName>
    </submittedName>
</protein>
<dbReference type="RefSeq" id="WP_004608272.1">
    <property type="nucleotide sequence ID" value="NZ_AP024846.1"/>
</dbReference>
<reference evidence="1 2" key="1">
    <citation type="submission" date="2019-08" db="EMBL/GenBank/DDBJ databases">
        <title>In-depth cultivation of the pig gut microbiome towards novel bacterial diversity and tailored functional studies.</title>
        <authorList>
            <person name="Wylensek D."/>
            <person name="Hitch T.C.A."/>
            <person name="Clavel T."/>
        </authorList>
    </citation>
    <scope>NUCLEOTIDE SEQUENCE [LARGE SCALE GENOMIC DNA]</scope>
    <source>
        <strain evidence="1 2">BL-389-WT-3D</strain>
    </source>
</reference>
<evidence type="ECO:0000313" key="1">
    <source>
        <dbReference type="EMBL" id="MSS40522.1"/>
    </source>
</evidence>
<proteinExistence type="predicted"/>
<organism evidence="1 2">
    <name type="scientific">Clostridium scindens (strain JCM 10418 / VPI 12708)</name>
    <dbReference type="NCBI Taxonomy" id="29347"/>
    <lineage>
        <taxon>Bacteria</taxon>
        <taxon>Bacillati</taxon>
        <taxon>Bacillota</taxon>
        <taxon>Clostridia</taxon>
        <taxon>Lachnospirales</taxon>
        <taxon>Lachnospiraceae</taxon>
    </lineage>
</organism>
<sequence>MLTNILLILITAAAAGYGYYLTFRLDRWVGEEKKLQADEEQNESQESCAVVFGEDEWTEEIGGWLKSRGLRPVFIEEACLKKDWKNVSLVIAISSSDEDNLSVCNLLRKIYHTEQLYGICNDQVNYIVYKRFHIQVLNRDIKITEQLENAMSGNEVVIA</sequence>
<comment type="caution">
    <text evidence="1">The sequence shown here is derived from an EMBL/GenBank/DDBJ whole genome shotgun (WGS) entry which is preliminary data.</text>
</comment>